<feature type="region of interest" description="Disordered" evidence="7">
    <location>
        <begin position="976"/>
        <end position="998"/>
    </location>
</feature>
<dbReference type="SUPFAM" id="SSF52540">
    <property type="entry name" value="P-loop containing nucleoside triphosphate hydrolases"/>
    <property type="match status" value="1"/>
</dbReference>
<dbReference type="InterPro" id="IPR051677">
    <property type="entry name" value="AfsR-DnrI-RedD_regulator"/>
</dbReference>
<dbReference type="Gene3D" id="1.25.40.10">
    <property type="entry name" value="Tetratricopeptide repeat domain"/>
    <property type="match status" value="3"/>
</dbReference>
<evidence type="ECO:0000256" key="5">
    <source>
        <dbReference type="PROSITE-ProRule" id="PRU00339"/>
    </source>
</evidence>
<feature type="domain" description="OmpR/PhoB-type" evidence="8">
    <location>
        <begin position="1"/>
        <end position="88"/>
    </location>
</feature>
<keyword evidence="5" id="KW-0802">TPR repeat</keyword>
<keyword evidence="2" id="KW-0805">Transcription regulation</keyword>
<dbReference type="Gene3D" id="3.40.50.300">
    <property type="entry name" value="P-loop containing nucleotide triphosphate hydrolases"/>
    <property type="match status" value="1"/>
</dbReference>
<organism evidence="9 10">
    <name type="scientific">Paractinoplanes abujensis</name>
    <dbReference type="NCBI Taxonomy" id="882441"/>
    <lineage>
        <taxon>Bacteria</taxon>
        <taxon>Bacillati</taxon>
        <taxon>Actinomycetota</taxon>
        <taxon>Actinomycetes</taxon>
        <taxon>Micromonosporales</taxon>
        <taxon>Micromonosporaceae</taxon>
        <taxon>Paractinoplanes</taxon>
    </lineage>
</organism>
<sequence length="998" mass="106688">MRFRILGGFEVEDGGQVLVPPGKPRLLLAVLLSRLNEPVPVPELVDAVWGEHPPASAVENLRNYVHQLRRILGRDAVLRQGVTYRLVAEPSTVDAGEFEAGIAAAEEAAARGDLAVARDLFRTASARWRGRPFGALADEPALATYVLRLSERRLAALERRFDIELELGDGAATVVELTVLTSENPYRERLHGQLMRALSGSGRKADALKVFRDLREKLVTGLGIEPGAELTDLQHAILRDQPADPARPPAELPPAAAYFTGRSAELKRLDELVSAVERPALPVVAVVGPPGVGKTALVVQWAHDAAASFPDGALFIDLHGFHRQRPMPAAEAVGHLLISLGVEARAVPARHEDAVKLYRSMVAGRRILVVLDNARSAEQVRDLLPGSPSAVAVVTSRNRLTGLVAGHGARSMTVPPLPAADAVHLLGRFLDDTRVAEQPAAAAGLVEACDGLPLAVCIAAANLAEDAHRDIASHLSELRLDRFAALAVDGERDLRVAATFDLSYESLAEAEQRTFRVLGVLPSHDFTPESVAAATGCPVGEARDRLRRLARAHLVEPRGADRYAPHDLLREYARGRAGAAEAERAGAGLYAYYLRRCDSAARAMWPQMIRLPYPADQPRDAEPAPVAEAVAWLNAELANLVAVALQPGAGPLADLLRGWFWGRGFGEQWHAVATAAAAADDLPGRTMAALSLGNYYQRRHDAPAAQIQYEQTLRLSREAGWPEAEAVAESAIGSLAFLRGEFEKAVEHIERSLDVTRRTGGAPAGDAFNMLAGAHFTLGRLAAAHDYLRRALALAEQSGARTAVALTRGNLALVLSQQGATDEAVAEATEALRLARELDEPLLETVARVSLATATSDPQQSRRHAEQAAEVSSAAGDAGGEGQARNALAPAYLALGRTRDAITQYEAAVRLAAQASDVYVEIDATTGLAAAHLSRGDLAPATAAAEQAVERARAGGYRVLLARALTVLSAIYRRRDRPAEAASARQEAERLREETGGR</sequence>
<dbReference type="Proteomes" id="UP000542742">
    <property type="component" value="Unassembled WGS sequence"/>
</dbReference>
<evidence type="ECO:0000313" key="9">
    <source>
        <dbReference type="EMBL" id="MBB4692940.1"/>
    </source>
</evidence>
<dbReference type="GO" id="GO:0003677">
    <property type="term" value="F:DNA binding"/>
    <property type="evidence" value="ECO:0007669"/>
    <property type="project" value="UniProtKB-UniRule"/>
</dbReference>
<dbReference type="SUPFAM" id="SSF46894">
    <property type="entry name" value="C-terminal effector domain of the bipartite response regulators"/>
    <property type="match status" value="1"/>
</dbReference>
<dbReference type="Pfam" id="PF13374">
    <property type="entry name" value="TPR_10"/>
    <property type="match status" value="1"/>
</dbReference>
<dbReference type="PROSITE" id="PS51755">
    <property type="entry name" value="OMPR_PHOB"/>
    <property type="match status" value="1"/>
</dbReference>
<feature type="region of interest" description="Disordered" evidence="7">
    <location>
        <begin position="853"/>
        <end position="882"/>
    </location>
</feature>
<dbReference type="Pfam" id="PF13424">
    <property type="entry name" value="TPR_12"/>
    <property type="match status" value="1"/>
</dbReference>
<dbReference type="InterPro" id="IPR001867">
    <property type="entry name" value="OmpR/PhoB-type_DNA-bd"/>
</dbReference>
<dbReference type="Pfam" id="PF13191">
    <property type="entry name" value="AAA_16"/>
    <property type="match status" value="1"/>
</dbReference>
<dbReference type="InterPro" id="IPR016032">
    <property type="entry name" value="Sig_transdc_resp-reg_C-effctor"/>
</dbReference>
<dbReference type="PRINTS" id="PR00364">
    <property type="entry name" value="DISEASERSIST"/>
</dbReference>
<accession>A0A7W7CQM6</accession>
<dbReference type="InterPro" id="IPR027417">
    <property type="entry name" value="P-loop_NTPase"/>
</dbReference>
<dbReference type="InterPro" id="IPR003593">
    <property type="entry name" value="AAA+_ATPase"/>
</dbReference>
<dbReference type="InterPro" id="IPR011990">
    <property type="entry name" value="TPR-like_helical_dom_sf"/>
</dbReference>
<dbReference type="InterPro" id="IPR019734">
    <property type="entry name" value="TPR_rpt"/>
</dbReference>
<dbReference type="InterPro" id="IPR036388">
    <property type="entry name" value="WH-like_DNA-bd_sf"/>
</dbReference>
<gene>
    <name evidence="9" type="ORF">BKA14_003088</name>
</gene>
<evidence type="ECO:0000256" key="1">
    <source>
        <dbReference type="ARBA" id="ARBA00005820"/>
    </source>
</evidence>
<comment type="similarity">
    <text evidence="1">Belongs to the AfsR/DnrI/RedD regulatory family.</text>
</comment>
<dbReference type="PANTHER" id="PTHR35807">
    <property type="entry name" value="TRANSCRIPTIONAL REGULATOR REDD-RELATED"/>
    <property type="match status" value="1"/>
</dbReference>
<keyword evidence="3 6" id="KW-0238">DNA-binding</keyword>
<dbReference type="GO" id="GO:0000160">
    <property type="term" value="P:phosphorelay signal transduction system"/>
    <property type="evidence" value="ECO:0007669"/>
    <property type="project" value="InterPro"/>
</dbReference>
<keyword evidence="4" id="KW-0804">Transcription</keyword>
<evidence type="ECO:0000259" key="8">
    <source>
        <dbReference type="PROSITE" id="PS51755"/>
    </source>
</evidence>
<feature type="compositionally biased region" description="Basic and acidic residues" evidence="7">
    <location>
        <begin position="986"/>
        <end position="998"/>
    </location>
</feature>
<evidence type="ECO:0000256" key="2">
    <source>
        <dbReference type="ARBA" id="ARBA00023015"/>
    </source>
</evidence>
<dbReference type="Gene3D" id="1.10.10.10">
    <property type="entry name" value="Winged helix-like DNA-binding domain superfamily/Winged helix DNA-binding domain"/>
    <property type="match status" value="1"/>
</dbReference>
<comment type="caution">
    <text evidence="9">The sequence shown here is derived from an EMBL/GenBank/DDBJ whole genome shotgun (WGS) entry which is preliminary data.</text>
</comment>
<dbReference type="EMBL" id="JACHMF010000001">
    <property type="protein sequence ID" value="MBB4692940.1"/>
    <property type="molecule type" value="Genomic_DNA"/>
</dbReference>
<dbReference type="SUPFAM" id="SSF48452">
    <property type="entry name" value="TPR-like"/>
    <property type="match status" value="3"/>
</dbReference>
<protein>
    <submittedName>
        <fullName evidence="9">DNA-binding SARP family transcriptional activator/tetratricopeptide (TPR) repeat protein</fullName>
    </submittedName>
</protein>
<evidence type="ECO:0000256" key="7">
    <source>
        <dbReference type="SAM" id="MobiDB-lite"/>
    </source>
</evidence>
<dbReference type="AlphaFoldDB" id="A0A7W7CQM6"/>
<proteinExistence type="inferred from homology"/>
<reference evidence="9 10" key="1">
    <citation type="submission" date="2020-08" db="EMBL/GenBank/DDBJ databases">
        <title>Sequencing the genomes of 1000 actinobacteria strains.</title>
        <authorList>
            <person name="Klenk H.-P."/>
        </authorList>
    </citation>
    <scope>NUCLEOTIDE SEQUENCE [LARGE SCALE GENOMIC DNA]</scope>
    <source>
        <strain evidence="9 10">DSM 45518</strain>
    </source>
</reference>
<dbReference type="PANTHER" id="PTHR35807:SF1">
    <property type="entry name" value="TRANSCRIPTIONAL REGULATOR REDD"/>
    <property type="match status" value="1"/>
</dbReference>
<evidence type="ECO:0000256" key="3">
    <source>
        <dbReference type="ARBA" id="ARBA00023125"/>
    </source>
</evidence>
<name>A0A7W7CQM6_9ACTN</name>
<dbReference type="CDD" id="cd15831">
    <property type="entry name" value="BTAD"/>
    <property type="match status" value="1"/>
</dbReference>
<keyword evidence="10" id="KW-1185">Reference proteome</keyword>
<dbReference type="GO" id="GO:0006355">
    <property type="term" value="P:regulation of DNA-templated transcription"/>
    <property type="evidence" value="ECO:0007669"/>
    <property type="project" value="InterPro"/>
</dbReference>
<evidence type="ECO:0000256" key="4">
    <source>
        <dbReference type="ARBA" id="ARBA00023163"/>
    </source>
</evidence>
<evidence type="ECO:0000313" key="10">
    <source>
        <dbReference type="Proteomes" id="UP000542742"/>
    </source>
</evidence>
<dbReference type="SMART" id="SM00382">
    <property type="entry name" value="AAA"/>
    <property type="match status" value="1"/>
</dbReference>
<dbReference type="SMART" id="SM00862">
    <property type="entry name" value="Trans_reg_C"/>
    <property type="match status" value="1"/>
</dbReference>
<feature type="DNA-binding region" description="OmpR/PhoB-type" evidence="6">
    <location>
        <begin position="1"/>
        <end position="88"/>
    </location>
</feature>
<dbReference type="SMART" id="SM00028">
    <property type="entry name" value="TPR"/>
    <property type="match status" value="7"/>
</dbReference>
<feature type="repeat" description="TPR" evidence="5">
    <location>
        <begin position="726"/>
        <end position="759"/>
    </location>
</feature>
<dbReference type="InterPro" id="IPR005158">
    <property type="entry name" value="BTAD"/>
</dbReference>
<evidence type="ECO:0000256" key="6">
    <source>
        <dbReference type="PROSITE-ProRule" id="PRU01091"/>
    </source>
</evidence>
<dbReference type="RefSeq" id="WP_184951610.1">
    <property type="nucleotide sequence ID" value="NZ_BOMC01000061.1"/>
</dbReference>
<dbReference type="PROSITE" id="PS50005">
    <property type="entry name" value="TPR"/>
    <property type="match status" value="1"/>
</dbReference>
<dbReference type="SMART" id="SM01043">
    <property type="entry name" value="BTAD"/>
    <property type="match status" value="1"/>
</dbReference>
<dbReference type="Pfam" id="PF03704">
    <property type="entry name" value="BTAD"/>
    <property type="match status" value="1"/>
</dbReference>
<dbReference type="InterPro" id="IPR041664">
    <property type="entry name" value="AAA_16"/>
</dbReference>